<keyword evidence="1" id="KW-0051">Antiviral defense</keyword>
<proteinExistence type="predicted"/>
<accession>C5D521</accession>
<dbReference type="InterPro" id="IPR005537">
    <property type="entry name" value="RAMP_III_fam"/>
</dbReference>
<reference evidence="3" key="1">
    <citation type="submission" date="2009-06" db="EMBL/GenBank/DDBJ databases">
        <title>Complete sequence of chromosome of Geopacillus sp. WCH70.</title>
        <authorList>
            <consortium name="US DOE Joint Genome Institute"/>
            <person name="Lucas S."/>
            <person name="Copeland A."/>
            <person name="Lapidus A."/>
            <person name="Glavina del Rio T."/>
            <person name="Dalin E."/>
            <person name="Tice H."/>
            <person name="Bruce D."/>
            <person name="Goodwin L."/>
            <person name="Pitluck S."/>
            <person name="Chertkov O."/>
            <person name="Brettin T."/>
            <person name="Detter J.C."/>
            <person name="Han C."/>
            <person name="Larimer F."/>
            <person name="Land M."/>
            <person name="Hauser L."/>
            <person name="Kyrpides N."/>
            <person name="Mikhailova N."/>
            <person name="Brumm P."/>
            <person name="Mead D.A."/>
            <person name="Richardson P."/>
        </authorList>
    </citation>
    <scope>NUCLEOTIDE SEQUENCE [LARGE SCALE GENOMIC DNA]</scope>
    <source>
        <strain evidence="3">WCH70</strain>
    </source>
</reference>
<dbReference type="EMBL" id="CP001638">
    <property type="protein sequence ID" value="ACS23247.1"/>
    <property type="molecule type" value="Genomic_DNA"/>
</dbReference>
<gene>
    <name evidence="3" type="ordered locus">GWCH70_0320</name>
</gene>
<dbReference type="GO" id="GO:0051607">
    <property type="term" value="P:defense response to virus"/>
    <property type="evidence" value="ECO:0007669"/>
    <property type="project" value="UniProtKB-KW"/>
</dbReference>
<dbReference type="PANTHER" id="PTHR39965:SF1">
    <property type="entry name" value="CRISPR SYSTEM CMR SUBUNIT CMR6"/>
    <property type="match status" value="1"/>
</dbReference>
<dbReference type="Pfam" id="PF03787">
    <property type="entry name" value="RAMPs"/>
    <property type="match status" value="1"/>
</dbReference>
<dbReference type="KEGG" id="gwc:GWCH70_0320"/>
<sequence>MLLHPKDTQKVVRQANKQHIAHLAYHIHYLLPYKREQRKGRQEYLLEDKMRLSAVTVHPDLKTVANTVSQQREQAFVNLAKTYHVKKLKAKPIGKIIHGLGAGHVRETSLTIHPVYGIPYIPASSIKGVIRHWFIQAYCDGKEEKLPSNEKGVLVFGTQQQRGIVQFHDIFLINGLQITPDVLTVHMKDYYGKKGAATDTQSPNPVKFLTVTVSDVDIYVTGDAVHPKIGDTSALMEEVTVWTIRALTELGIGSKTSSGYGYFTDCEDVTETQFLPQVKKAKEQQQQQALLERKKEEEKRLTEMTPEDRLVYQIESLTDSPQDQEISKGKLYQEVLKAKSKKAAQALQAYWHRIGQWNVKSSKKKQYEKVQAIRTLLES</sequence>
<dbReference type="AlphaFoldDB" id="C5D521"/>
<organism evidence="3">
    <name type="scientific">Geobacillus sp. (strain WCH70)</name>
    <dbReference type="NCBI Taxonomy" id="471223"/>
    <lineage>
        <taxon>Bacteria</taxon>
        <taxon>Bacillati</taxon>
        <taxon>Bacillota</taxon>
        <taxon>Bacilli</taxon>
        <taxon>Bacillales</taxon>
        <taxon>Anoxybacillaceae</taxon>
        <taxon>Geobacillus</taxon>
    </lineage>
</organism>
<dbReference type="PANTHER" id="PTHR39965">
    <property type="entry name" value="CRISPR SYSTEM CMR SUBUNIT CMR6"/>
    <property type="match status" value="1"/>
</dbReference>
<dbReference type="HOGENOM" id="CLU_053305_2_2_9"/>
<feature type="domain" description="CRISPR type III-associated protein" evidence="2">
    <location>
        <begin position="100"/>
        <end position="263"/>
    </location>
</feature>
<dbReference type="STRING" id="471223.GWCH70_0320"/>
<evidence type="ECO:0000313" key="3">
    <source>
        <dbReference type="EMBL" id="ACS23247.1"/>
    </source>
</evidence>
<evidence type="ECO:0000256" key="1">
    <source>
        <dbReference type="ARBA" id="ARBA00023118"/>
    </source>
</evidence>
<protein>
    <submittedName>
        <fullName evidence="3">CRISPR-associated RAMP protein, Cmr6 family</fullName>
    </submittedName>
</protein>
<dbReference type="OrthoDB" id="9813956at2"/>
<dbReference type="InterPro" id="IPR010172">
    <property type="entry name" value="CRISPR-assoc_prot_TM1791"/>
</dbReference>
<evidence type="ECO:0000259" key="2">
    <source>
        <dbReference type="Pfam" id="PF03787"/>
    </source>
</evidence>
<dbReference type="eggNOG" id="COG1604">
    <property type="taxonomic scope" value="Bacteria"/>
</dbReference>
<dbReference type="NCBIfam" id="TIGR01898">
    <property type="entry name" value="cas_TM1791_cmr6"/>
    <property type="match status" value="1"/>
</dbReference>
<name>C5D521_GEOSW</name>